<feature type="transmembrane region" description="Helical" evidence="8">
    <location>
        <begin position="60"/>
        <end position="82"/>
    </location>
</feature>
<dbReference type="PANTHER" id="PTHR34702:SF1">
    <property type="entry name" value="NA(+)_H(+) ANTIPORTER SUBUNIT F"/>
    <property type="match status" value="1"/>
</dbReference>
<dbReference type="STRING" id="561176.SAMN04488561_2658"/>
<dbReference type="PANTHER" id="PTHR34702">
    <property type="entry name" value="NA(+)/H(+) ANTIPORTER SUBUNIT F1"/>
    <property type="match status" value="1"/>
</dbReference>
<accession>A0A1H5LLE3</accession>
<evidence type="ECO:0000256" key="6">
    <source>
        <dbReference type="ARBA" id="ARBA00022989"/>
    </source>
</evidence>
<evidence type="ECO:0000313" key="10">
    <source>
        <dbReference type="Proteomes" id="UP000181980"/>
    </source>
</evidence>
<protein>
    <submittedName>
        <fullName evidence="9">Multisubunit sodium/proton antiporter, MrpF subunit</fullName>
    </submittedName>
</protein>
<evidence type="ECO:0000256" key="3">
    <source>
        <dbReference type="ARBA" id="ARBA00022448"/>
    </source>
</evidence>
<comment type="similarity">
    <text evidence="2">Belongs to the CPA3 antiporters (TC 2.A.63) subunit F family.</text>
</comment>
<gene>
    <name evidence="9" type="ORF">SAMN04488561_2658</name>
</gene>
<sequence length="90" mass="9289">MTVVIWVCAAMLSVAAFLVLTRMAVGPTMLNRVVAMDVLIAIVVAGLGLEAALNRHATTLPILVVLSLVGFVGSVSVARFAAHDDKGEGS</sequence>
<dbReference type="AlphaFoldDB" id="A0A1H5LLE3"/>
<keyword evidence="5 8" id="KW-0812">Transmembrane</keyword>
<keyword evidence="4" id="KW-1003">Cell membrane</keyword>
<dbReference type="GO" id="GO:0015385">
    <property type="term" value="F:sodium:proton antiporter activity"/>
    <property type="evidence" value="ECO:0007669"/>
    <property type="project" value="TreeGrafter"/>
</dbReference>
<dbReference type="RefSeq" id="WP_069113538.1">
    <property type="nucleotide sequence ID" value="NZ_FNUC01000003.1"/>
</dbReference>
<dbReference type="Proteomes" id="UP000181980">
    <property type="component" value="Unassembled WGS sequence"/>
</dbReference>
<evidence type="ECO:0000256" key="4">
    <source>
        <dbReference type="ARBA" id="ARBA00022475"/>
    </source>
</evidence>
<keyword evidence="6 8" id="KW-1133">Transmembrane helix</keyword>
<feature type="transmembrane region" description="Helical" evidence="8">
    <location>
        <begin position="33"/>
        <end position="53"/>
    </location>
</feature>
<evidence type="ECO:0000256" key="1">
    <source>
        <dbReference type="ARBA" id="ARBA00004651"/>
    </source>
</evidence>
<evidence type="ECO:0000256" key="5">
    <source>
        <dbReference type="ARBA" id="ARBA00022692"/>
    </source>
</evidence>
<evidence type="ECO:0000256" key="2">
    <source>
        <dbReference type="ARBA" id="ARBA00009212"/>
    </source>
</evidence>
<evidence type="ECO:0000256" key="7">
    <source>
        <dbReference type="ARBA" id="ARBA00023136"/>
    </source>
</evidence>
<dbReference type="GO" id="GO:0005886">
    <property type="term" value="C:plasma membrane"/>
    <property type="evidence" value="ECO:0007669"/>
    <property type="project" value="UniProtKB-SubCell"/>
</dbReference>
<comment type="subcellular location">
    <subcellularLocation>
        <location evidence="1">Cell membrane</location>
        <topology evidence="1">Multi-pass membrane protein</topology>
    </subcellularLocation>
</comment>
<reference evidence="10" key="1">
    <citation type="submission" date="2016-10" db="EMBL/GenBank/DDBJ databases">
        <authorList>
            <person name="Varghese N."/>
            <person name="Submissions S."/>
        </authorList>
    </citation>
    <scope>NUCLEOTIDE SEQUENCE [LARGE SCALE GENOMIC DNA]</scope>
    <source>
        <strain evidence="10">DSM 45237</strain>
    </source>
</reference>
<keyword evidence="3" id="KW-0813">Transport</keyword>
<keyword evidence="7 8" id="KW-0472">Membrane</keyword>
<organism evidence="9 10">
    <name type="scientific">Jiangella alba</name>
    <dbReference type="NCBI Taxonomy" id="561176"/>
    <lineage>
        <taxon>Bacteria</taxon>
        <taxon>Bacillati</taxon>
        <taxon>Actinomycetota</taxon>
        <taxon>Actinomycetes</taxon>
        <taxon>Jiangellales</taxon>
        <taxon>Jiangellaceae</taxon>
        <taxon>Jiangella</taxon>
    </lineage>
</organism>
<evidence type="ECO:0000256" key="8">
    <source>
        <dbReference type="SAM" id="Phobius"/>
    </source>
</evidence>
<evidence type="ECO:0000313" key="9">
    <source>
        <dbReference type="EMBL" id="SEE77820.1"/>
    </source>
</evidence>
<dbReference type="OrthoDB" id="3733837at2"/>
<keyword evidence="10" id="KW-1185">Reference proteome</keyword>
<dbReference type="InterPro" id="IPR007208">
    <property type="entry name" value="MrpF/PhaF-like"/>
</dbReference>
<dbReference type="Pfam" id="PF04066">
    <property type="entry name" value="MrpF_PhaF"/>
    <property type="match status" value="1"/>
</dbReference>
<proteinExistence type="inferred from homology"/>
<name>A0A1H5LLE3_9ACTN</name>
<dbReference type="EMBL" id="FNUC01000003">
    <property type="protein sequence ID" value="SEE77820.1"/>
    <property type="molecule type" value="Genomic_DNA"/>
</dbReference>